<sequence>MTDHQILYTKPMILAKLNGWKTVTRRPIKPQPKRLETGKDTWEDEFYAYDHKNCDGDACEYACNGEWLKSPYGVPGDQLWTKENYTIKDYSNFEQSVLVEYTADQHQRWVQFTDADWQKYRNWEEPIGKKSKLFMFKTLSRFWDEVTDITVERIQDITPKEVWNEGIRIPRSEYQSRKFEPPSICEIPYLRAFHELWQSMYEGGPFDWNNDPYVWAISYTPLIVNHDTVNEKATVI</sequence>
<evidence type="ECO:0000313" key="2">
    <source>
        <dbReference type="Proteomes" id="UP000324595"/>
    </source>
</evidence>
<proteinExistence type="predicted"/>
<comment type="caution">
    <text evidence="1">The sequence shown here is derived from an EMBL/GenBank/DDBJ whole genome shotgun (WGS) entry which is preliminary data.</text>
</comment>
<dbReference type="Proteomes" id="UP000324595">
    <property type="component" value="Unassembled WGS sequence"/>
</dbReference>
<organism evidence="1 2">
    <name type="scientific">Fodinibius salinus</name>
    <dbReference type="NCBI Taxonomy" id="860790"/>
    <lineage>
        <taxon>Bacteria</taxon>
        <taxon>Pseudomonadati</taxon>
        <taxon>Balneolota</taxon>
        <taxon>Balneolia</taxon>
        <taxon>Balneolales</taxon>
        <taxon>Balneolaceae</taxon>
        <taxon>Fodinibius</taxon>
    </lineage>
</organism>
<dbReference type="RefSeq" id="WP_148899619.1">
    <property type="nucleotide sequence ID" value="NZ_VNHY01000004.1"/>
</dbReference>
<accession>A0A5D3YIC4</accession>
<dbReference type="AlphaFoldDB" id="A0A5D3YIC4"/>
<evidence type="ECO:0000313" key="1">
    <source>
        <dbReference type="EMBL" id="TYP92054.1"/>
    </source>
</evidence>
<reference evidence="1 2" key="1">
    <citation type="submission" date="2019-07" db="EMBL/GenBank/DDBJ databases">
        <title>Genomic Encyclopedia of Archaeal and Bacterial Type Strains, Phase II (KMG-II): from individual species to whole genera.</title>
        <authorList>
            <person name="Goeker M."/>
        </authorList>
    </citation>
    <scope>NUCLEOTIDE SEQUENCE [LARGE SCALE GENOMIC DNA]</scope>
    <source>
        <strain evidence="1 2">DSM 21935</strain>
    </source>
</reference>
<gene>
    <name evidence="1" type="ORF">LX73_2300</name>
</gene>
<protein>
    <submittedName>
        <fullName evidence="1">Uncharacterized protein</fullName>
    </submittedName>
</protein>
<keyword evidence="2" id="KW-1185">Reference proteome</keyword>
<dbReference type="OrthoDB" id="72471at2"/>
<dbReference type="EMBL" id="VNHY01000004">
    <property type="protein sequence ID" value="TYP92054.1"/>
    <property type="molecule type" value="Genomic_DNA"/>
</dbReference>
<name>A0A5D3YIC4_9BACT</name>